<feature type="domain" description="SPOR" evidence="1">
    <location>
        <begin position="73"/>
        <end position="151"/>
    </location>
</feature>
<dbReference type="GO" id="GO:0042834">
    <property type="term" value="F:peptidoglycan binding"/>
    <property type="evidence" value="ECO:0007669"/>
    <property type="project" value="InterPro"/>
</dbReference>
<dbReference type="InterPro" id="IPR036680">
    <property type="entry name" value="SPOR-like_sf"/>
</dbReference>
<proteinExistence type="predicted"/>
<dbReference type="STRING" id="1080227.A8L45_20585"/>
<evidence type="ECO:0000259" key="1">
    <source>
        <dbReference type="PROSITE" id="PS51724"/>
    </source>
</evidence>
<name>A0A1C3EAJ0_9GAMM</name>
<dbReference type="Proteomes" id="UP000094936">
    <property type="component" value="Unassembled WGS sequence"/>
</dbReference>
<dbReference type="Gene3D" id="3.30.70.1070">
    <property type="entry name" value="Sporulation related repeat"/>
    <property type="match status" value="1"/>
</dbReference>
<dbReference type="OrthoDB" id="6189369at2"/>
<evidence type="ECO:0000313" key="2">
    <source>
        <dbReference type="EMBL" id="ODA30271.1"/>
    </source>
</evidence>
<comment type="caution">
    <text evidence="2">The sequence shown here is derived from an EMBL/GenBank/DDBJ whole genome shotgun (WGS) entry which is preliminary data.</text>
</comment>
<protein>
    <recommendedName>
        <fullName evidence="1">SPOR domain-containing protein</fullName>
    </recommendedName>
</protein>
<accession>A0A1C3EAJ0</accession>
<keyword evidence="3" id="KW-1185">Reference proteome</keyword>
<reference evidence="2 3" key="1">
    <citation type="submission" date="2016-05" db="EMBL/GenBank/DDBJ databases">
        <title>Genomic Taxonomy of the Vibrionaceae.</title>
        <authorList>
            <person name="Gomez-Gil B."/>
            <person name="Enciso-Ibarra J."/>
        </authorList>
    </citation>
    <scope>NUCLEOTIDE SEQUENCE [LARGE SCALE GENOMIC DNA]</scope>
    <source>
        <strain evidence="2 3">CAIM 1920</strain>
    </source>
</reference>
<dbReference type="InterPro" id="IPR007730">
    <property type="entry name" value="SPOR-like_dom"/>
</dbReference>
<dbReference type="PROSITE" id="PS51724">
    <property type="entry name" value="SPOR"/>
    <property type="match status" value="1"/>
</dbReference>
<dbReference type="Pfam" id="PF05036">
    <property type="entry name" value="SPOR"/>
    <property type="match status" value="1"/>
</dbReference>
<dbReference type="PROSITE" id="PS51257">
    <property type="entry name" value="PROKAR_LIPOPROTEIN"/>
    <property type="match status" value="1"/>
</dbReference>
<dbReference type="AlphaFoldDB" id="A0A1C3EAJ0"/>
<dbReference type="RefSeq" id="WP_068905242.1">
    <property type="nucleotide sequence ID" value="NZ_JBHUIF010000015.1"/>
</dbReference>
<organism evidence="2 3">
    <name type="scientific">Veronia pacifica</name>
    <dbReference type="NCBI Taxonomy" id="1080227"/>
    <lineage>
        <taxon>Bacteria</taxon>
        <taxon>Pseudomonadati</taxon>
        <taxon>Pseudomonadota</taxon>
        <taxon>Gammaproteobacteria</taxon>
        <taxon>Vibrionales</taxon>
        <taxon>Vibrionaceae</taxon>
        <taxon>Veronia</taxon>
    </lineage>
</organism>
<evidence type="ECO:0000313" key="3">
    <source>
        <dbReference type="Proteomes" id="UP000094936"/>
    </source>
</evidence>
<dbReference type="EMBL" id="LYBM01000055">
    <property type="protein sequence ID" value="ODA30271.1"/>
    <property type="molecule type" value="Genomic_DNA"/>
</dbReference>
<gene>
    <name evidence="2" type="ORF">A8L45_20585</name>
</gene>
<sequence length="167" mass="18840">MKTPVIALFVLFAAGCADKSHHLTLLSQSEEITKTVKAESKVPPPPFEEAKISVKKAEKAQKATEVVKKPKKKVVKQQYTIQVVALSYESGLKEFSDMLPSDQPVWSNMKMVDSIPWYTLLYGSFTSKERAKNELNALPRVIKEQKPFIRSISSVKKSPYPKMNKLN</sequence>